<dbReference type="AlphaFoldDB" id="A0A446BUB4"/>
<name>A0A446BUB4_9PEZI</name>
<protein>
    <submittedName>
        <fullName evidence="2">5668859a-581f-48b3-8a28-3b13d47362db</fullName>
    </submittedName>
</protein>
<dbReference type="GO" id="GO:0005777">
    <property type="term" value="C:peroxisome"/>
    <property type="evidence" value="ECO:0007669"/>
    <property type="project" value="TreeGrafter"/>
</dbReference>
<proteinExistence type="predicted"/>
<feature type="domain" description="DSBA-like thioredoxin" evidence="1">
    <location>
        <begin position="10"/>
        <end position="117"/>
    </location>
</feature>
<evidence type="ECO:0000313" key="3">
    <source>
        <dbReference type="Proteomes" id="UP000289323"/>
    </source>
</evidence>
<dbReference type="PANTHER" id="PTHR42943">
    <property type="entry name" value="GLUTATHIONE S-TRANSFERASE KAPPA"/>
    <property type="match status" value="1"/>
</dbReference>
<accession>A0A446BUB4</accession>
<dbReference type="PANTHER" id="PTHR42943:SF13">
    <property type="entry name" value="GLUTATHIONE S-TRANSFERASE KAPPA-RELATED"/>
    <property type="match status" value="1"/>
</dbReference>
<evidence type="ECO:0000313" key="2">
    <source>
        <dbReference type="EMBL" id="SPQ25950.1"/>
    </source>
</evidence>
<dbReference type="GO" id="GO:0004364">
    <property type="term" value="F:glutathione transferase activity"/>
    <property type="evidence" value="ECO:0007669"/>
    <property type="project" value="TreeGrafter"/>
</dbReference>
<dbReference type="Gene3D" id="3.40.30.10">
    <property type="entry name" value="Glutaredoxin"/>
    <property type="match status" value="1"/>
</dbReference>
<gene>
    <name evidence="2" type="ORF">TT172_LOCUS8369</name>
</gene>
<sequence>MGGKIDSSLYSYFAFLELQKNRELLASHNVEVEFHPVLLGAINVGSGNRPPWTLPAKAAYGAFDARRSVARHANLKIQVPKDLMQAAKTVIPLRALHYIKRTHPEPTFLSALHYLFHLFWTPPNTDLTSAAAVAAALASVPAGFAGTAAPETNKTNEKPTRLLFTPDEVQRIMAAAATEEMKQVLKSATQAALDRGAFGAPWLWVTDARGRGEPFFGSDRFHFVYKFLGLPYQEVTLLPPARASGEKGKL</sequence>
<dbReference type="InterPro" id="IPR001853">
    <property type="entry name" value="DSBA-like_thioredoxin_dom"/>
</dbReference>
<dbReference type="EMBL" id="OUUZ01000016">
    <property type="protein sequence ID" value="SPQ25950.1"/>
    <property type="molecule type" value="Genomic_DNA"/>
</dbReference>
<reference evidence="2 3" key="1">
    <citation type="submission" date="2018-04" db="EMBL/GenBank/DDBJ databases">
        <authorList>
            <person name="Huttner S."/>
            <person name="Dainat J."/>
        </authorList>
    </citation>
    <scope>NUCLEOTIDE SEQUENCE [LARGE SCALE GENOMIC DNA]</scope>
</reference>
<dbReference type="GO" id="GO:0005739">
    <property type="term" value="C:mitochondrion"/>
    <property type="evidence" value="ECO:0007669"/>
    <property type="project" value="TreeGrafter"/>
</dbReference>
<dbReference type="GO" id="GO:0004602">
    <property type="term" value="F:glutathione peroxidase activity"/>
    <property type="evidence" value="ECO:0007669"/>
    <property type="project" value="TreeGrafter"/>
</dbReference>
<dbReference type="Pfam" id="PF01323">
    <property type="entry name" value="DSBA"/>
    <property type="match status" value="1"/>
</dbReference>
<dbReference type="Proteomes" id="UP000289323">
    <property type="component" value="Unassembled WGS sequence"/>
</dbReference>
<dbReference type="GO" id="GO:0006749">
    <property type="term" value="P:glutathione metabolic process"/>
    <property type="evidence" value="ECO:0007669"/>
    <property type="project" value="TreeGrafter"/>
</dbReference>
<dbReference type="InterPro" id="IPR036249">
    <property type="entry name" value="Thioredoxin-like_sf"/>
</dbReference>
<evidence type="ECO:0000259" key="1">
    <source>
        <dbReference type="Pfam" id="PF01323"/>
    </source>
</evidence>
<dbReference type="SUPFAM" id="SSF52833">
    <property type="entry name" value="Thioredoxin-like"/>
    <property type="match status" value="1"/>
</dbReference>
<organism evidence="2 3">
    <name type="scientific">Thermothielavioides terrestris</name>
    <dbReference type="NCBI Taxonomy" id="2587410"/>
    <lineage>
        <taxon>Eukaryota</taxon>
        <taxon>Fungi</taxon>
        <taxon>Dikarya</taxon>
        <taxon>Ascomycota</taxon>
        <taxon>Pezizomycotina</taxon>
        <taxon>Sordariomycetes</taxon>
        <taxon>Sordariomycetidae</taxon>
        <taxon>Sordariales</taxon>
        <taxon>Chaetomiaceae</taxon>
        <taxon>Thermothielavioides</taxon>
    </lineage>
</organism>
<dbReference type="InterPro" id="IPR051924">
    <property type="entry name" value="GST_Kappa/NadH"/>
</dbReference>